<name>A0ABT9V974_9BACL</name>
<keyword evidence="2" id="KW-1185">Reference proteome</keyword>
<accession>A0ABT9V974</accession>
<sequence length="54" mass="6271">MYNRLTEIRMLRSGESDFLETKNTRRTGGFLQFSLVLGKELIFPAVHNALLRET</sequence>
<organism evidence="1 2">
    <name type="scientific">Anoxybacillus andreesenii</name>
    <dbReference type="NCBI Taxonomy" id="1325932"/>
    <lineage>
        <taxon>Bacteria</taxon>
        <taxon>Bacillati</taxon>
        <taxon>Bacillota</taxon>
        <taxon>Bacilli</taxon>
        <taxon>Bacillales</taxon>
        <taxon>Anoxybacillaceae</taxon>
        <taxon>Anoxybacillus</taxon>
    </lineage>
</organism>
<evidence type="ECO:0000313" key="1">
    <source>
        <dbReference type="EMBL" id="MDQ0157496.1"/>
    </source>
</evidence>
<proteinExistence type="predicted"/>
<dbReference type="Proteomes" id="UP001231362">
    <property type="component" value="Unassembled WGS sequence"/>
</dbReference>
<protein>
    <submittedName>
        <fullName evidence="1">Uncharacterized protein</fullName>
    </submittedName>
</protein>
<gene>
    <name evidence="1" type="ORF">J2S07_003831</name>
</gene>
<evidence type="ECO:0000313" key="2">
    <source>
        <dbReference type="Proteomes" id="UP001231362"/>
    </source>
</evidence>
<reference evidence="1 2" key="1">
    <citation type="submission" date="2023-07" db="EMBL/GenBank/DDBJ databases">
        <title>Genomic Encyclopedia of Type Strains, Phase IV (KMG-IV): sequencing the most valuable type-strain genomes for metagenomic binning, comparative biology and taxonomic classification.</title>
        <authorList>
            <person name="Goeker M."/>
        </authorList>
    </citation>
    <scope>NUCLEOTIDE SEQUENCE [LARGE SCALE GENOMIC DNA]</scope>
    <source>
        <strain evidence="1 2">DSM 23948</strain>
    </source>
</reference>
<dbReference type="EMBL" id="JAUSTU010000029">
    <property type="protein sequence ID" value="MDQ0157496.1"/>
    <property type="molecule type" value="Genomic_DNA"/>
</dbReference>
<comment type="caution">
    <text evidence="1">The sequence shown here is derived from an EMBL/GenBank/DDBJ whole genome shotgun (WGS) entry which is preliminary data.</text>
</comment>